<dbReference type="InterPro" id="IPR005025">
    <property type="entry name" value="FMN_Rdtase-like_dom"/>
</dbReference>
<keyword evidence="4" id="KW-1185">Reference proteome</keyword>
<dbReference type="InterPro" id="IPR029039">
    <property type="entry name" value="Flavoprotein-like_sf"/>
</dbReference>
<dbReference type="EMBL" id="BOMG01000105">
    <property type="protein sequence ID" value="GID60220.1"/>
    <property type="molecule type" value="Genomic_DNA"/>
</dbReference>
<name>A0ABQ3XNY7_9ACTN</name>
<gene>
    <name evidence="3" type="ORF">Aco03nite_086240</name>
</gene>
<accession>A0ABQ3XNY7</accession>
<comment type="caution">
    <text evidence="3">The sequence shown here is derived from an EMBL/GenBank/DDBJ whole genome shotgun (WGS) entry which is preliminary data.</text>
</comment>
<reference evidence="3 4" key="1">
    <citation type="submission" date="2021-01" db="EMBL/GenBank/DDBJ databases">
        <title>Whole genome shotgun sequence of Actinoplanes couchii NBRC 106145.</title>
        <authorList>
            <person name="Komaki H."/>
            <person name="Tamura T."/>
        </authorList>
    </citation>
    <scope>NUCLEOTIDE SEQUENCE [LARGE SCALE GENOMIC DNA]</scope>
    <source>
        <strain evidence="3 4">NBRC 106145</strain>
    </source>
</reference>
<dbReference type="Pfam" id="PF03358">
    <property type="entry name" value="FMN_red"/>
    <property type="match status" value="1"/>
</dbReference>
<evidence type="ECO:0000313" key="3">
    <source>
        <dbReference type="EMBL" id="GID60220.1"/>
    </source>
</evidence>
<evidence type="ECO:0000256" key="1">
    <source>
        <dbReference type="SAM" id="MobiDB-lite"/>
    </source>
</evidence>
<feature type="domain" description="NADPH-dependent FMN reductase-like" evidence="2">
    <location>
        <begin position="7"/>
        <end position="114"/>
    </location>
</feature>
<feature type="compositionally biased region" description="Polar residues" evidence="1">
    <location>
        <begin position="111"/>
        <end position="120"/>
    </location>
</feature>
<organism evidence="3 4">
    <name type="scientific">Actinoplanes couchii</name>
    <dbReference type="NCBI Taxonomy" id="403638"/>
    <lineage>
        <taxon>Bacteria</taxon>
        <taxon>Bacillati</taxon>
        <taxon>Actinomycetota</taxon>
        <taxon>Actinomycetes</taxon>
        <taxon>Micromonosporales</taxon>
        <taxon>Micromonosporaceae</taxon>
        <taxon>Actinoplanes</taxon>
    </lineage>
</organism>
<dbReference type="SUPFAM" id="SSF52218">
    <property type="entry name" value="Flavoproteins"/>
    <property type="match status" value="1"/>
</dbReference>
<dbReference type="Gene3D" id="3.40.50.360">
    <property type="match status" value="1"/>
</dbReference>
<feature type="region of interest" description="Disordered" evidence="1">
    <location>
        <begin position="106"/>
        <end position="129"/>
    </location>
</feature>
<proteinExistence type="predicted"/>
<dbReference type="Proteomes" id="UP000612282">
    <property type="component" value="Unassembled WGS sequence"/>
</dbReference>
<evidence type="ECO:0000259" key="2">
    <source>
        <dbReference type="Pfam" id="PF03358"/>
    </source>
</evidence>
<sequence>MTGRPLIVGIGGTTRPGSSSDLAVAAALRTAGQQGAGTVHFGGMFLAGLPHFAPEDPARTPEQRELVDTVRRADGLIIASPGYHGGISALVKNALDLLEDLRDDTVPYLQTGPSGASSPQPAGRPAAPP</sequence>
<evidence type="ECO:0000313" key="4">
    <source>
        <dbReference type="Proteomes" id="UP000612282"/>
    </source>
</evidence>
<protein>
    <recommendedName>
        <fullName evidence="2">NADPH-dependent FMN reductase-like domain-containing protein</fullName>
    </recommendedName>
</protein>